<dbReference type="InParanoid" id="H0EJH0"/>
<gene>
    <name evidence="15" type="ORF">M7I_2696</name>
</gene>
<evidence type="ECO:0000256" key="12">
    <source>
        <dbReference type="ARBA" id="ARBA00082700"/>
    </source>
</evidence>
<dbReference type="PANTHER" id="PTHR14200:SF11">
    <property type="entry name" value="CYTOCHROME C OXIDASE SUBUNIT 5A, MITOCHONDRIAL"/>
    <property type="match status" value="1"/>
</dbReference>
<dbReference type="GO" id="GO:0045277">
    <property type="term" value="C:respiratory chain complex IV"/>
    <property type="evidence" value="ECO:0007669"/>
    <property type="project" value="UniProtKB-UniRule"/>
</dbReference>
<dbReference type="HOGENOM" id="CLU_099086_0_0_1"/>
<evidence type="ECO:0000256" key="13">
    <source>
        <dbReference type="RuleBase" id="RU368103"/>
    </source>
</evidence>
<dbReference type="UniPathway" id="UPA00705"/>
<keyword evidence="4 13" id="KW-0349">Heme</keyword>
<keyword evidence="5 13" id="KW-0479">Metal-binding</keyword>
<comment type="function">
    <text evidence="13">Component of the cytochrome c oxidase, the last enzyme in the mitochondrial electron transport chain which drives oxidative phosphorylation. The respiratory chain contains 3 multisubunit complexes succinate dehydrogenase (complex II, CII), ubiquinol-cytochrome c oxidoreductase (cytochrome b-c1 complex, complex III, CIII) and cytochrome c oxidase (complex IV, CIV), that cooperate to transfer electrons derived from NADH and succinate to molecular oxygen, creating an electrochemical gradient over the inner membrane that drives transmembrane transport and the ATP synthase. Cytochrome c oxidase is the component of the respiratory chain that catalyzes the reduction of oxygen to water. Electrons originating from reduced cytochrome c in the intermembrane space (IMS) are transferred via the dinuclear copper A center (CU(A)) of subunit 2 and heme A of subunit 1 to the active site in subunit 1, a binuclear center (BNC) formed by heme A3 and copper B (CU(B)). The BNC reduces molecular oxygen to 2 water molecules using 4 electrons from cytochrome c in the IMS and 4 protons from the mitochondrial matrix.</text>
</comment>
<evidence type="ECO:0000256" key="1">
    <source>
        <dbReference type="ARBA" id="ARBA00004443"/>
    </source>
</evidence>
<dbReference type="FunFam" id="1.25.40.40:FF:000001">
    <property type="entry name" value="Cytochrome c oxidase subunit VI"/>
    <property type="match status" value="1"/>
</dbReference>
<evidence type="ECO:0000256" key="4">
    <source>
        <dbReference type="ARBA" id="ARBA00022617"/>
    </source>
</evidence>
<dbReference type="EMBL" id="AGUE01000055">
    <property type="protein sequence ID" value="EHL01363.1"/>
    <property type="molecule type" value="Genomic_DNA"/>
</dbReference>
<accession>H0EJH0</accession>
<keyword evidence="16" id="KW-1185">Reference proteome</keyword>
<evidence type="ECO:0000256" key="3">
    <source>
        <dbReference type="ARBA" id="ARBA00007972"/>
    </source>
</evidence>
<dbReference type="Proteomes" id="UP000005446">
    <property type="component" value="Unassembled WGS sequence"/>
</dbReference>
<dbReference type="SUPFAM" id="SSF48479">
    <property type="entry name" value="Cytochrome c oxidase subunit E"/>
    <property type="match status" value="1"/>
</dbReference>
<feature type="region of interest" description="Disordered" evidence="14">
    <location>
        <begin position="63"/>
        <end position="89"/>
    </location>
</feature>
<keyword evidence="10 13" id="KW-0472">Membrane</keyword>
<dbReference type="PANTHER" id="PTHR14200">
    <property type="entry name" value="CYTOCHROME C OXIDASE POLYPEPTIDE"/>
    <property type="match status" value="1"/>
</dbReference>
<dbReference type="FunCoup" id="H0EJH0">
    <property type="interactions" value="311"/>
</dbReference>
<comment type="subunit">
    <text evidence="13">Component of the cytochrome c oxidase (complex IV, CIV), a multisubunit enzyme composed of a catalytic core of 3 subunits and several supernumerary subunits.</text>
</comment>
<evidence type="ECO:0000256" key="11">
    <source>
        <dbReference type="ARBA" id="ARBA00070174"/>
    </source>
</evidence>
<dbReference type="CDD" id="cd00923">
    <property type="entry name" value="Cyt_c_Oxidase_Va"/>
    <property type="match status" value="1"/>
</dbReference>
<evidence type="ECO:0000313" key="16">
    <source>
        <dbReference type="Proteomes" id="UP000005446"/>
    </source>
</evidence>
<keyword evidence="8 13" id="KW-0408">Iron</keyword>
<evidence type="ECO:0000256" key="5">
    <source>
        <dbReference type="ARBA" id="ARBA00022723"/>
    </source>
</evidence>
<name>H0EJH0_GLAL7</name>
<feature type="compositionally biased region" description="Low complexity" evidence="14">
    <location>
        <begin position="63"/>
        <end position="73"/>
    </location>
</feature>
<comment type="pathway">
    <text evidence="2 13">Energy metabolism; oxidative phosphorylation.</text>
</comment>
<dbReference type="GO" id="GO:0046872">
    <property type="term" value="F:metal ion binding"/>
    <property type="evidence" value="ECO:0007669"/>
    <property type="project" value="UniProtKB-UniRule"/>
</dbReference>
<keyword evidence="6 13" id="KW-0999">Mitochondrion inner membrane</keyword>
<sequence>MHSPRNVENPSHNTHFLMSSSSILRIAARAQPSTFFRSNGIRSLTPRASNAIYAAPALFATSGSANSFSTSSARRVDKDGEEASTSHEESFEEFTARIVTDVDQLQRNLNNAFAYDLVPSPSVLTAALKAARRVNDYPTAVRIFEGIKAKVENKGQYDQYLEELKPLREELGVSLKEDLYPEESK</sequence>
<organism evidence="15 16">
    <name type="scientific">Glarea lozoyensis (strain ATCC 74030 / MF5533)</name>
    <dbReference type="NCBI Taxonomy" id="1104152"/>
    <lineage>
        <taxon>Eukaryota</taxon>
        <taxon>Fungi</taxon>
        <taxon>Dikarya</taxon>
        <taxon>Ascomycota</taxon>
        <taxon>Pezizomycotina</taxon>
        <taxon>Leotiomycetes</taxon>
        <taxon>Helotiales</taxon>
        <taxon>Helotiaceae</taxon>
        <taxon>Glarea</taxon>
    </lineage>
</organism>
<keyword evidence="7 13" id="KW-0809">Transit peptide</keyword>
<comment type="caution">
    <text evidence="15">The sequence shown here is derived from an EMBL/GenBank/DDBJ whole genome shotgun (WGS) entry which is preliminary data.</text>
</comment>
<comment type="subcellular location">
    <subcellularLocation>
        <location evidence="1 13">Mitochondrion inner membrane</location>
        <topology evidence="1 13">Peripheral membrane protein</topology>
        <orientation evidence="1 13">Matrix side</orientation>
    </subcellularLocation>
</comment>
<dbReference type="GO" id="GO:0006123">
    <property type="term" value="P:mitochondrial electron transport, cytochrome c to oxygen"/>
    <property type="evidence" value="ECO:0007669"/>
    <property type="project" value="UniProtKB-UniRule"/>
</dbReference>
<dbReference type="AlphaFoldDB" id="H0EJH0"/>
<dbReference type="Pfam" id="PF02284">
    <property type="entry name" value="COX5A"/>
    <property type="match status" value="1"/>
</dbReference>
<evidence type="ECO:0000256" key="7">
    <source>
        <dbReference type="ARBA" id="ARBA00022946"/>
    </source>
</evidence>
<evidence type="ECO:0000256" key="14">
    <source>
        <dbReference type="SAM" id="MobiDB-lite"/>
    </source>
</evidence>
<dbReference type="Gene3D" id="1.25.40.40">
    <property type="entry name" value="Cytochrome c oxidase, subunit Va/VI"/>
    <property type="match status" value="1"/>
</dbReference>
<dbReference type="InterPro" id="IPR003204">
    <property type="entry name" value="Cyt_c_oxidase_su5A/6"/>
</dbReference>
<evidence type="ECO:0000256" key="2">
    <source>
        <dbReference type="ARBA" id="ARBA00004673"/>
    </source>
</evidence>
<evidence type="ECO:0000256" key="8">
    <source>
        <dbReference type="ARBA" id="ARBA00023004"/>
    </source>
</evidence>
<comment type="similarity">
    <text evidence="3 13">Belongs to the cytochrome c oxidase subunit 5A family.</text>
</comment>
<keyword evidence="9 13" id="KW-0496">Mitochondrion</keyword>
<evidence type="ECO:0000256" key="10">
    <source>
        <dbReference type="ARBA" id="ARBA00023136"/>
    </source>
</evidence>
<evidence type="ECO:0000256" key="6">
    <source>
        <dbReference type="ARBA" id="ARBA00022792"/>
    </source>
</evidence>
<dbReference type="GO" id="GO:0005743">
    <property type="term" value="C:mitochondrial inner membrane"/>
    <property type="evidence" value="ECO:0007669"/>
    <property type="project" value="UniProtKB-SubCell"/>
</dbReference>
<evidence type="ECO:0000256" key="9">
    <source>
        <dbReference type="ARBA" id="ARBA00023128"/>
    </source>
</evidence>
<evidence type="ECO:0000313" key="15">
    <source>
        <dbReference type="EMBL" id="EHL01363.1"/>
    </source>
</evidence>
<reference evidence="15 16" key="1">
    <citation type="journal article" date="2012" name="Eukaryot. Cell">
        <title>Genome sequence of the fungus Glarea lozoyensis: the first genome sequence of a species from the Helotiaceae family.</title>
        <authorList>
            <person name="Youssar L."/>
            <person name="Gruening B.A."/>
            <person name="Erxleben A."/>
            <person name="Guenther S."/>
            <person name="Huettel W."/>
        </authorList>
    </citation>
    <scope>NUCLEOTIDE SEQUENCE [LARGE SCALE GENOMIC DNA]</scope>
    <source>
        <strain evidence="16">ATCC 74030 / MF5533</strain>
    </source>
</reference>
<dbReference type="OrthoDB" id="5778907at2759"/>
<dbReference type="InterPro" id="IPR036545">
    <property type="entry name" value="Cyt_c_oxidase_su5A/6_sf"/>
</dbReference>
<proteinExistence type="inferred from homology"/>
<protein>
    <recommendedName>
        <fullName evidence="11 13">Cytochrome c oxidase subunit 6, mitochondrial</fullName>
    </recommendedName>
    <alternativeName>
        <fullName evidence="12 13">Cytochrome c oxidase polypeptide VI</fullName>
    </alternativeName>
</protein>